<proteinExistence type="predicted"/>
<evidence type="ECO:0000313" key="3">
    <source>
        <dbReference type="Proteomes" id="UP001146019"/>
    </source>
</evidence>
<feature type="chain" id="PRO_5040942406" evidence="1">
    <location>
        <begin position="23"/>
        <end position="113"/>
    </location>
</feature>
<evidence type="ECO:0000256" key="1">
    <source>
        <dbReference type="SAM" id="SignalP"/>
    </source>
</evidence>
<accession>A0A9X3IGV1</accession>
<reference evidence="2" key="1">
    <citation type="submission" date="2022-11" db="EMBL/GenBank/DDBJ databases">
        <title>Biodiversity and phylogenetic relationships of bacteria.</title>
        <authorList>
            <person name="Machado R.A.R."/>
            <person name="Bhat A."/>
            <person name="Loulou A."/>
            <person name="Kallel S."/>
        </authorList>
    </citation>
    <scope>NUCLEOTIDE SEQUENCE</scope>
    <source>
        <strain evidence="2">A-IN1</strain>
    </source>
</reference>
<feature type="signal peptide" evidence="1">
    <location>
        <begin position="1"/>
        <end position="22"/>
    </location>
</feature>
<gene>
    <name evidence="2" type="ORF">OSH00_05360</name>
</gene>
<dbReference type="EMBL" id="JAPKMY010000002">
    <property type="protein sequence ID" value="MCX5467170.1"/>
    <property type="molecule type" value="Genomic_DNA"/>
</dbReference>
<dbReference type="AlphaFoldDB" id="A0A9X3IGV1"/>
<protein>
    <submittedName>
        <fullName evidence="2">Uncharacterized protein</fullName>
    </submittedName>
</protein>
<comment type="caution">
    <text evidence="2">The sequence shown here is derived from an EMBL/GenBank/DDBJ whole genome shotgun (WGS) entry which is preliminary data.</text>
</comment>
<sequence>MKKILSVVFIVFQLIFVGNALASTYKGKVQAINVRDEDGLVWVYISGERTGNRPACATNWYMMIKNENSSAGKRQLALLMMAQATNKTVLIDGAGTCSRWGDGEDISMISVER</sequence>
<dbReference type="RefSeq" id="WP_266129570.1">
    <property type="nucleotide sequence ID" value="NZ_JAPKMY010000002.1"/>
</dbReference>
<evidence type="ECO:0000313" key="2">
    <source>
        <dbReference type="EMBL" id="MCX5467170.1"/>
    </source>
</evidence>
<organism evidence="2 3">
    <name type="scientific">Acinetobacter nematophilus</name>
    <dbReference type="NCBI Taxonomy" id="2994642"/>
    <lineage>
        <taxon>Bacteria</taxon>
        <taxon>Pseudomonadati</taxon>
        <taxon>Pseudomonadota</taxon>
        <taxon>Gammaproteobacteria</taxon>
        <taxon>Moraxellales</taxon>
        <taxon>Moraxellaceae</taxon>
        <taxon>Acinetobacter</taxon>
    </lineage>
</organism>
<keyword evidence="1" id="KW-0732">Signal</keyword>
<dbReference type="Proteomes" id="UP001146019">
    <property type="component" value="Unassembled WGS sequence"/>
</dbReference>
<keyword evidence="3" id="KW-1185">Reference proteome</keyword>
<name>A0A9X3IGV1_9GAMM</name>